<dbReference type="InterPro" id="IPR020846">
    <property type="entry name" value="MFS_dom"/>
</dbReference>
<feature type="transmembrane region" description="Helical" evidence="8">
    <location>
        <begin position="464"/>
        <end position="483"/>
    </location>
</feature>
<keyword evidence="5 8" id="KW-1133">Transmembrane helix</keyword>
<proteinExistence type="predicted"/>
<feature type="domain" description="Major facilitator superfamily (MFS) profile" evidence="9">
    <location>
        <begin position="41"/>
        <end position="491"/>
    </location>
</feature>
<evidence type="ECO:0000313" key="11">
    <source>
        <dbReference type="Proteomes" id="UP000005143"/>
    </source>
</evidence>
<keyword evidence="3" id="KW-1003">Cell membrane</keyword>
<dbReference type="Proteomes" id="UP000005143">
    <property type="component" value="Unassembled WGS sequence"/>
</dbReference>
<dbReference type="InterPro" id="IPR011701">
    <property type="entry name" value="MFS"/>
</dbReference>
<feature type="transmembrane region" description="Helical" evidence="8">
    <location>
        <begin position="362"/>
        <end position="381"/>
    </location>
</feature>
<dbReference type="InterPro" id="IPR004638">
    <property type="entry name" value="EmrB-like"/>
</dbReference>
<dbReference type="PANTHER" id="PTHR42718">
    <property type="entry name" value="MAJOR FACILITATOR SUPERFAMILY MULTIDRUG TRANSPORTER MFSC"/>
    <property type="match status" value="1"/>
</dbReference>
<feature type="transmembrane region" description="Helical" evidence="8">
    <location>
        <begin position="259"/>
        <end position="278"/>
    </location>
</feature>
<keyword evidence="6 8" id="KW-0472">Membrane</keyword>
<dbReference type="Gene3D" id="1.20.1250.20">
    <property type="entry name" value="MFS general substrate transporter like domains"/>
    <property type="match status" value="1"/>
</dbReference>
<feature type="transmembrane region" description="Helical" evidence="8">
    <location>
        <begin position="195"/>
        <end position="215"/>
    </location>
</feature>
<accession>H0E685</accession>
<dbReference type="InterPro" id="IPR005829">
    <property type="entry name" value="Sugar_transporter_CS"/>
</dbReference>
<feature type="transmembrane region" description="Helical" evidence="8">
    <location>
        <begin position="167"/>
        <end position="189"/>
    </location>
</feature>
<feature type="transmembrane region" description="Helical" evidence="8">
    <location>
        <begin position="298"/>
        <end position="324"/>
    </location>
</feature>
<dbReference type="Pfam" id="PF07690">
    <property type="entry name" value="MFS_1"/>
    <property type="match status" value="1"/>
</dbReference>
<protein>
    <recommendedName>
        <fullName evidence="9">Major facilitator superfamily (MFS) profile domain-containing protein</fullName>
    </recommendedName>
</protein>
<feature type="compositionally biased region" description="Pro residues" evidence="7">
    <location>
        <begin position="19"/>
        <end position="31"/>
    </location>
</feature>
<dbReference type="InterPro" id="IPR036259">
    <property type="entry name" value="MFS_trans_sf"/>
</dbReference>
<feature type="transmembrane region" description="Helical" evidence="8">
    <location>
        <begin position="393"/>
        <end position="417"/>
    </location>
</feature>
<dbReference type="PROSITE" id="PS50850">
    <property type="entry name" value="MFS"/>
    <property type="match status" value="1"/>
</dbReference>
<keyword evidence="4 8" id="KW-0812">Transmembrane</keyword>
<gene>
    <name evidence="10" type="ORF">PAI11_23350</name>
</gene>
<dbReference type="SUPFAM" id="SSF103473">
    <property type="entry name" value="MFS general substrate transporter"/>
    <property type="match status" value="1"/>
</dbReference>
<dbReference type="Gene3D" id="1.20.1720.10">
    <property type="entry name" value="Multidrug resistance protein D"/>
    <property type="match status" value="1"/>
</dbReference>
<reference evidence="10 11" key="1">
    <citation type="journal article" date="2013" name="Biodegradation">
        <title>Quantitative proteomic analysis of ibuprofen-degrading Patulibacter sp. strain I11.</title>
        <authorList>
            <person name="Almeida B."/>
            <person name="Kjeldal H."/>
            <person name="Lolas I."/>
            <person name="Knudsen A.D."/>
            <person name="Carvalho G."/>
            <person name="Nielsen K.L."/>
            <person name="Barreto Crespo M.T."/>
            <person name="Stensballe A."/>
            <person name="Nielsen J.L."/>
        </authorList>
    </citation>
    <scope>NUCLEOTIDE SEQUENCE [LARGE SCALE GENOMIC DNA]</scope>
    <source>
        <strain evidence="10 11">I11</strain>
    </source>
</reference>
<name>H0E685_9ACTN</name>
<feature type="transmembrane region" description="Helical" evidence="8">
    <location>
        <begin position="330"/>
        <end position="350"/>
    </location>
</feature>
<feature type="transmembrane region" description="Helical" evidence="8">
    <location>
        <begin position="227"/>
        <end position="247"/>
    </location>
</feature>
<dbReference type="EMBL" id="AGUD01000201">
    <property type="protein sequence ID" value="EHN10783.1"/>
    <property type="molecule type" value="Genomic_DNA"/>
</dbReference>
<evidence type="ECO:0000256" key="4">
    <source>
        <dbReference type="ARBA" id="ARBA00022692"/>
    </source>
</evidence>
<evidence type="ECO:0000313" key="10">
    <source>
        <dbReference type="EMBL" id="EHN10783.1"/>
    </source>
</evidence>
<dbReference type="GO" id="GO:0022857">
    <property type="term" value="F:transmembrane transporter activity"/>
    <property type="evidence" value="ECO:0007669"/>
    <property type="project" value="InterPro"/>
</dbReference>
<evidence type="ECO:0000259" key="9">
    <source>
        <dbReference type="PROSITE" id="PS50850"/>
    </source>
</evidence>
<feature type="transmembrane region" description="Helical" evidence="8">
    <location>
        <begin position="107"/>
        <end position="127"/>
    </location>
</feature>
<keyword evidence="11" id="KW-1185">Reference proteome</keyword>
<dbReference type="NCBIfam" id="TIGR00711">
    <property type="entry name" value="efflux_EmrB"/>
    <property type="match status" value="1"/>
</dbReference>
<evidence type="ECO:0000256" key="5">
    <source>
        <dbReference type="ARBA" id="ARBA00022989"/>
    </source>
</evidence>
<evidence type="ECO:0000256" key="3">
    <source>
        <dbReference type="ARBA" id="ARBA00022475"/>
    </source>
</evidence>
<comment type="subcellular location">
    <subcellularLocation>
        <location evidence="1">Cell membrane</location>
        <topology evidence="1">Multi-pass membrane protein</topology>
    </subcellularLocation>
</comment>
<comment type="caution">
    <text evidence="10">The sequence shown here is derived from an EMBL/GenBank/DDBJ whole genome shotgun (WGS) entry which is preliminary data.</text>
</comment>
<evidence type="ECO:0000256" key="6">
    <source>
        <dbReference type="ARBA" id="ARBA00023136"/>
    </source>
</evidence>
<organism evidence="10 11">
    <name type="scientific">Patulibacter medicamentivorans</name>
    <dbReference type="NCBI Taxonomy" id="1097667"/>
    <lineage>
        <taxon>Bacteria</taxon>
        <taxon>Bacillati</taxon>
        <taxon>Actinomycetota</taxon>
        <taxon>Thermoleophilia</taxon>
        <taxon>Solirubrobacterales</taxon>
        <taxon>Patulibacteraceae</taxon>
        <taxon>Patulibacter</taxon>
    </lineage>
</organism>
<dbReference type="PATRIC" id="fig|1097667.3.peg.2316"/>
<dbReference type="GO" id="GO:0005886">
    <property type="term" value="C:plasma membrane"/>
    <property type="evidence" value="ECO:0007669"/>
    <property type="project" value="UniProtKB-SubCell"/>
</dbReference>
<feature type="transmembrane region" description="Helical" evidence="8">
    <location>
        <begin position="75"/>
        <end position="95"/>
    </location>
</feature>
<dbReference type="AlphaFoldDB" id="H0E685"/>
<evidence type="ECO:0000256" key="2">
    <source>
        <dbReference type="ARBA" id="ARBA00022448"/>
    </source>
</evidence>
<feature type="transmembrane region" description="Helical" evidence="8">
    <location>
        <begin position="133"/>
        <end position="155"/>
    </location>
</feature>
<dbReference type="PROSITE" id="PS00216">
    <property type="entry name" value="SUGAR_TRANSPORT_1"/>
    <property type="match status" value="1"/>
</dbReference>
<feature type="region of interest" description="Disordered" evidence="7">
    <location>
        <begin position="1"/>
        <end position="31"/>
    </location>
</feature>
<feature type="transmembrane region" description="Helical" evidence="8">
    <location>
        <begin position="429"/>
        <end position="452"/>
    </location>
</feature>
<keyword evidence="2" id="KW-0813">Transport</keyword>
<feature type="transmembrane region" description="Helical" evidence="8">
    <location>
        <begin position="40"/>
        <end position="63"/>
    </location>
</feature>
<sequence length="506" mass="51392">MPAGRDRPPLEPAVTDSPMPSPTPPPATAPPPAGVARPGVVLLVVAAAVFLASLDLFIVNIAFPDIEASFDGSSVGTLSWVLNGYAIVFAALLVPTGRIADRVGRRAVFLAGLLVFVLASAACGAAWSVGALVAFRVVQAVGAALLMATSLALLLDAFPPAKRPAAIGAWAAVGGVAAALGPPLGGLLVEASWRWVFLVNLPVGIAALVVGLRVLRESRDESDRRWPDGVGTLLLLAGVAAISWALVEAPDHGWGSARTLGVLAAGIVALALVVWRSARVEGRRVPVIDLEMLRVRPFALASLAALLFTAAFAAMLLGLVLFLTGPWHESVLTAGLSVAPGPLMAATFAVPAGKLAQRHGAGPIATAGSAIFALGCAWWLWRADLEPNYAGAILPGMMITGVGVGLLLPSVSAAVATTLPPQRLATGSAILGAARQLGSVLGIAILVALYGHPAPDELLDAFRAGWTFMIVAAGLGAVAAAGIGRARHDVEPVGDTLPDGVATAES</sequence>
<evidence type="ECO:0000256" key="8">
    <source>
        <dbReference type="SAM" id="Phobius"/>
    </source>
</evidence>
<dbReference type="PANTHER" id="PTHR42718:SF48">
    <property type="entry name" value="CONSERVED TWO-DOMAIN MEMBRANE PROTEIN-RELATED"/>
    <property type="match status" value="1"/>
</dbReference>
<evidence type="ECO:0000256" key="1">
    <source>
        <dbReference type="ARBA" id="ARBA00004651"/>
    </source>
</evidence>
<dbReference type="CDD" id="cd17321">
    <property type="entry name" value="MFS_MMR_MDR_like"/>
    <property type="match status" value="1"/>
</dbReference>
<evidence type="ECO:0000256" key="7">
    <source>
        <dbReference type="SAM" id="MobiDB-lite"/>
    </source>
</evidence>